<dbReference type="GO" id="GO:0006417">
    <property type="term" value="P:regulation of translation"/>
    <property type="evidence" value="ECO:0007669"/>
    <property type="project" value="UniProtKB-KW"/>
</dbReference>
<reference evidence="13" key="2">
    <citation type="submission" date="2025-09" db="UniProtKB">
        <authorList>
            <consortium name="Ensembl"/>
        </authorList>
    </citation>
    <scope>IDENTIFICATION</scope>
</reference>
<accession>A0A8D2LND4</accession>
<dbReference type="AlphaFoldDB" id="A0A8D2LND4"/>
<keyword evidence="8" id="KW-0689">Ribosomal protein</keyword>
<gene>
    <name evidence="13" type="primary">PTCD3</name>
</gene>
<proteinExistence type="inferred from homology"/>
<feature type="compositionally biased region" description="Acidic residues" evidence="12">
    <location>
        <begin position="266"/>
        <end position="275"/>
    </location>
</feature>
<evidence type="ECO:0000256" key="10">
    <source>
        <dbReference type="ARBA" id="ARBA00023274"/>
    </source>
</evidence>
<evidence type="ECO:0000256" key="7">
    <source>
        <dbReference type="ARBA" id="ARBA00022946"/>
    </source>
</evidence>
<dbReference type="InterPro" id="IPR037387">
    <property type="entry name" value="PTCD3"/>
</dbReference>
<keyword evidence="7" id="KW-0809">Transit peptide</keyword>
<dbReference type="Pfam" id="PF22330">
    <property type="entry name" value="Rib_mS39_PPR"/>
    <property type="match status" value="1"/>
</dbReference>
<sequence length="735" mass="83827">MTHTQQPGLVYGAATRLQPRRAARGYTCKGSASQWYFPFPASSPSGTSLSTSMAASWWWRLLSRSGRQEFSTGNRIHSGVFRSFAEQSLRHSSENVTLQEKSPSLEVAEESIRPRKKTWDKLAVLQALASTVNRDTTAAHFMFQDDPYLIPRTSTDFRIFSLSKESGKNAAKYIVETHPNFFEKDIAEPHIPCLMPEGFNIVQNEDMNESTLKNQIQLRKVKASVEMYDQLLQAGACISLETSNSLLDLLCFYGDREPGQKSSREDENELEELEDVPEKKRHRGNFRNTFDDLGIKWRKNNNAERIFNLMPEKNAHSYCTMIRGMVKHRAYTNAFDMYTELQNNRLNADVHTFNALISAAAQVKEKYSDRVELVDNLLRQMAHQNVQPNLLTFNSLLKTLRLCGPLGKSIGLRVLKEMNALNIEPSLATFDHLLGIFHNSATATQRPVEIIYDIIDEIEGKSFYPRDPDDGNFFSKAMKVCLDLKDIQLAYKLHRVVKTGENRKMMGTTAQQASYWGRFFKLLCLMEQLDVVLKWYKQIVPSMFYPNSNGMLHLLQALDTASHLEIIPQIWKDIKQLGHGCRPHVVEEVLALMARDTHSAEIQLAFADCAADIVPLYEIQERRPTYLQWTATSLSNSTVLFARAGRTAEAWNMLELFRKHNRIPSDEVMNEVLNCIKQNNQPEQALDLVKMTADFSLPCIAKLIQRVQKEFQLSEEQRSALADMSAEVGDSSDEE</sequence>
<dbReference type="GO" id="GO:1990904">
    <property type="term" value="C:ribonucleoprotein complex"/>
    <property type="evidence" value="ECO:0007669"/>
    <property type="project" value="UniProtKB-KW"/>
</dbReference>
<dbReference type="Ensembl" id="ENSVKKT00000025716.1">
    <property type="protein sequence ID" value="ENSVKKP00000025106.1"/>
    <property type="gene ID" value="ENSVKKG00000016512.1"/>
</dbReference>
<dbReference type="OMA" id="FMHQEAQ"/>
<dbReference type="Pfam" id="PF13812">
    <property type="entry name" value="PPR_3"/>
    <property type="match status" value="1"/>
</dbReference>
<keyword evidence="10" id="KW-0687">Ribonucleoprotein</keyword>
<name>A0A8D2LND4_VARKO</name>
<reference evidence="13" key="1">
    <citation type="submission" date="2025-08" db="UniProtKB">
        <authorList>
            <consortium name="Ensembl"/>
        </authorList>
    </citation>
    <scope>IDENTIFICATION</scope>
</reference>
<keyword evidence="5" id="KW-0810">Translation regulation</keyword>
<dbReference type="Proteomes" id="UP000694545">
    <property type="component" value="Unplaced"/>
</dbReference>
<dbReference type="PANTHER" id="PTHR16276:SF1">
    <property type="entry name" value="SMALL RIBOSOMAL SUBUNIT PROTEIN MS39"/>
    <property type="match status" value="1"/>
</dbReference>
<evidence type="ECO:0000256" key="3">
    <source>
        <dbReference type="ARBA" id="ARBA00022730"/>
    </source>
</evidence>
<evidence type="ECO:0000256" key="12">
    <source>
        <dbReference type="SAM" id="MobiDB-lite"/>
    </source>
</evidence>
<dbReference type="GO" id="GO:0019843">
    <property type="term" value="F:rRNA binding"/>
    <property type="evidence" value="ECO:0007669"/>
    <property type="project" value="UniProtKB-KW"/>
</dbReference>
<protein>
    <recommendedName>
        <fullName evidence="11">Small ribosomal subunit protein mS39</fullName>
    </recommendedName>
</protein>
<keyword evidence="3" id="KW-0699">rRNA-binding</keyword>
<comment type="subcellular location">
    <subcellularLocation>
        <location evidence="1">Mitochondrion</location>
    </subcellularLocation>
</comment>
<evidence type="ECO:0000313" key="13">
    <source>
        <dbReference type="Ensembl" id="ENSVKKP00000025106.1"/>
    </source>
</evidence>
<dbReference type="InterPro" id="IPR002885">
    <property type="entry name" value="PPR_rpt"/>
</dbReference>
<evidence type="ECO:0000256" key="8">
    <source>
        <dbReference type="ARBA" id="ARBA00022980"/>
    </source>
</evidence>
<dbReference type="GO" id="GO:0043024">
    <property type="term" value="F:ribosomal small subunit binding"/>
    <property type="evidence" value="ECO:0007669"/>
    <property type="project" value="InterPro"/>
</dbReference>
<dbReference type="InterPro" id="IPR055063">
    <property type="entry name" value="Rib_mS39_PPR"/>
</dbReference>
<evidence type="ECO:0000256" key="11">
    <source>
        <dbReference type="ARBA" id="ARBA00035134"/>
    </source>
</evidence>
<dbReference type="GO" id="GO:0005739">
    <property type="term" value="C:mitochondrion"/>
    <property type="evidence" value="ECO:0007669"/>
    <property type="project" value="UniProtKB-SubCell"/>
</dbReference>
<comment type="similarity">
    <text evidence="2">Belongs to the mitochondrion-specific ribosomal protein mS39 family.</text>
</comment>
<evidence type="ECO:0000256" key="2">
    <source>
        <dbReference type="ARBA" id="ARBA00008551"/>
    </source>
</evidence>
<evidence type="ECO:0000313" key="14">
    <source>
        <dbReference type="Proteomes" id="UP000694545"/>
    </source>
</evidence>
<keyword evidence="14" id="KW-1185">Reference proteome</keyword>
<dbReference type="GO" id="GO:0032543">
    <property type="term" value="P:mitochondrial translation"/>
    <property type="evidence" value="ECO:0007669"/>
    <property type="project" value="InterPro"/>
</dbReference>
<dbReference type="InterPro" id="IPR011990">
    <property type="entry name" value="TPR-like_helical_dom_sf"/>
</dbReference>
<keyword evidence="4" id="KW-0677">Repeat</keyword>
<feature type="region of interest" description="Disordered" evidence="12">
    <location>
        <begin position="716"/>
        <end position="735"/>
    </location>
</feature>
<evidence type="ECO:0000256" key="4">
    <source>
        <dbReference type="ARBA" id="ARBA00022737"/>
    </source>
</evidence>
<evidence type="ECO:0000256" key="9">
    <source>
        <dbReference type="ARBA" id="ARBA00023128"/>
    </source>
</evidence>
<evidence type="ECO:0000256" key="6">
    <source>
        <dbReference type="ARBA" id="ARBA00022884"/>
    </source>
</evidence>
<organism evidence="13 14">
    <name type="scientific">Varanus komodoensis</name>
    <name type="common">Komodo dragon</name>
    <dbReference type="NCBI Taxonomy" id="61221"/>
    <lineage>
        <taxon>Eukaryota</taxon>
        <taxon>Metazoa</taxon>
        <taxon>Chordata</taxon>
        <taxon>Craniata</taxon>
        <taxon>Vertebrata</taxon>
        <taxon>Euteleostomi</taxon>
        <taxon>Lepidosauria</taxon>
        <taxon>Squamata</taxon>
        <taxon>Bifurcata</taxon>
        <taxon>Unidentata</taxon>
        <taxon>Episquamata</taxon>
        <taxon>Toxicofera</taxon>
        <taxon>Anguimorpha</taxon>
        <taxon>Paleoanguimorpha</taxon>
        <taxon>Varanoidea</taxon>
        <taxon>Varanidae</taxon>
        <taxon>Varanus</taxon>
    </lineage>
</organism>
<evidence type="ECO:0000256" key="1">
    <source>
        <dbReference type="ARBA" id="ARBA00004173"/>
    </source>
</evidence>
<keyword evidence="6" id="KW-0694">RNA-binding</keyword>
<dbReference type="Gene3D" id="1.25.40.10">
    <property type="entry name" value="Tetratricopeptide repeat domain"/>
    <property type="match status" value="1"/>
</dbReference>
<dbReference type="PANTHER" id="PTHR16276">
    <property type="entry name" value="PENTATRICOPEPTIDE REPEAT DOMAIN-CONTAINING PROTEIN 3"/>
    <property type="match status" value="1"/>
</dbReference>
<dbReference type="GO" id="GO:0005840">
    <property type="term" value="C:ribosome"/>
    <property type="evidence" value="ECO:0007669"/>
    <property type="project" value="UniProtKB-KW"/>
</dbReference>
<keyword evidence="9" id="KW-0496">Mitochondrion</keyword>
<evidence type="ECO:0000256" key="5">
    <source>
        <dbReference type="ARBA" id="ARBA00022845"/>
    </source>
</evidence>
<feature type="region of interest" description="Disordered" evidence="12">
    <location>
        <begin position="258"/>
        <end position="277"/>
    </location>
</feature>